<evidence type="ECO:0000313" key="2">
    <source>
        <dbReference type="Proteomes" id="UP001194468"/>
    </source>
</evidence>
<dbReference type="EMBL" id="WHUW01000108">
    <property type="protein sequence ID" value="KAF8423972.1"/>
    <property type="molecule type" value="Genomic_DNA"/>
</dbReference>
<keyword evidence="2" id="KW-1185">Reference proteome</keyword>
<dbReference type="AlphaFoldDB" id="A0AAD4G7K9"/>
<evidence type="ECO:0000313" key="1">
    <source>
        <dbReference type="EMBL" id="KAF8423972.1"/>
    </source>
</evidence>
<comment type="caution">
    <text evidence="1">The sequence shown here is derived from an EMBL/GenBank/DDBJ whole genome shotgun (WGS) entry which is preliminary data.</text>
</comment>
<protein>
    <submittedName>
        <fullName evidence="1">Uncharacterized protein</fullName>
    </submittedName>
</protein>
<name>A0AAD4G7K9_BOLED</name>
<proteinExistence type="predicted"/>
<dbReference type="Proteomes" id="UP001194468">
    <property type="component" value="Unassembled WGS sequence"/>
</dbReference>
<reference evidence="1" key="2">
    <citation type="journal article" date="2020" name="Nat. Commun.">
        <title>Large-scale genome sequencing of mycorrhizal fungi provides insights into the early evolution of symbiotic traits.</title>
        <authorList>
            <person name="Miyauchi S."/>
            <person name="Kiss E."/>
            <person name="Kuo A."/>
            <person name="Drula E."/>
            <person name="Kohler A."/>
            <person name="Sanchez-Garcia M."/>
            <person name="Morin E."/>
            <person name="Andreopoulos B."/>
            <person name="Barry K.W."/>
            <person name="Bonito G."/>
            <person name="Buee M."/>
            <person name="Carver A."/>
            <person name="Chen C."/>
            <person name="Cichocki N."/>
            <person name="Clum A."/>
            <person name="Culley D."/>
            <person name="Crous P.W."/>
            <person name="Fauchery L."/>
            <person name="Girlanda M."/>
            <person name="Hayes R.D."/>
            <person name="Keri Z."/>
            <person name="LaButti K."/>
            <person name="Lipzen A."/>
            <person name="Lombard V."/>
            <person name="Magnuson J."/>
            <person name="Maillard F."/>
            <person name="Murat C."/>
            <person name="Nolan M."/>
            <person name="Ohm R.A."/>
            <person name="Pangilinan J."/>
            <person name="Pereira M.F."/>
            <person name="Perotto S."/>
            <person name="Peter M."/>
            <person name="Pfister S."/>
            <person name="Riley R."/>
            <person name="Sitrit Y."/>
            <person name="Stielow J.B."/>
            <person name="Szollosi G."/>
            <person name="Zifcakova L."/>
            <person name="Stursova M."/>
            <person name="Spatafora J.W."/>
            <person name="Tedersoo L."/>
            <person name="Vaario L.M."/>
            <person name="Yamada A."/>
            <person name="Yan M."/>
            <person name="Wang P."/>
            <person name="Xu J."/>
            <person name="Bruns T."/>
            <person name="Baldrian P."/>
            <person name="Vilgalys R."/>
            <person name="Dunand C."/>
            <person name="Henrissat B."/>
            <person name="Grigoriev I.V."/>
            <person name="Hibbett D."/>
            <person name="Nagy L.G."/>
            <person name="Martin F.M."/>
        </authorList>
    </citation>
    <scope>NUCLEOTIDE SEQUENCE</scope>
    <source>
        <strain evidence="1">BED1</strain>
    </source>
</reference>
<reference evidence="1" key="1">
    <citation type="submission" date="2019-10" db="EMBL/GenBank/DDBJ databases">
        <authorList>
            <consortium name="DOE Joint Genome Institute"/>
            <person name="Kuo A."/>
            <person name="Miyauchi S."/>
            <person name="Kiss E."/>
            <person name="Drula E."/>
            <person name="Kohler A."/>
            <person name="Sanchez-Garcia M."/>
            <person name="Andreopoulos B."/>
            <person name="Barry K.W."/>
            <person name="Bonito G."/>
            <person name="Buee M."/>
            <person name="Carver A."/>
            <person name="Chen C."/>
            <person name="Cichocki N."/>
            <person name="Clum A."/>
            <person name="Culley D."/>
            <person name="Crous P.W."/>
            <person name="Fauchery L."/>
            <person name="Girlanda M."/>
            <person name="Hayes R."/>
            <person name="Keri Z."/>
            <person name="LaButti K."/>
            <person name="Lipzen A."/>
            <person name="Lombard V."/>
            <person name="Magnuson J."/>
            <person name="Maillard F."/>
            <person name="Morin E."/>
            <person name="Murat C."/>
            <person name="Nolan M."/>
            <person name="Ohm R."/>
            <person name="Pangilinan J."/>
            <person name="Pereira M."/>
            <person name="Perotto S."/>
            <person name="Peter M."/>
            <person name="Riley R."/>
            <person name="Sitrit Y."/>
            <person name="Stielow B."/>
            <person name="Szollosi G."/>
            <person name="Zifcakova L."/>
            <person name="Stursova M."/>
            <person name="Spatafora J.W."/>
            <person name="Tedersoo L."/>
            <person name="Vaario L.-M."/>
            <person name="Yamada A."/>
            <person name="Yan M."/>
            <person name="Wang P."/>
            <person name="Xu J."/>
            <person name="Bruns T."/>
            <person name="Baldrian P."/>
            <person name="Vilgalys R."/>
            <person name="Henrissat B."/>
            <person name="Grigoriev I.V."/>
            <person name="Hibbett D."/>
            <person name="Nagy L.G."/>
            <person name="Martin F.M."/>
        </authorList>
    </citation>
    <scope>NUCLEOTIDE SEQUENCE</scope>
    <source>
        <strain evidence="1">BED1</strain>
    </source>
</reference>
<sequence>MKHSTHYPHPDLVADTIGITVFVTVWWCCRLWAHRIPSRPHVASPSVIQCAREYKRKSRCPHLLATNTFASTSTSSRRALTLALVLASPSPPITTQRAREYKHASRVTLPFRQSNTLTRTCTSSKPTRLLLVLVLVRTISPHLTSPSLHLAPVPSPSPSHRLALTFPRLALARMHSRYLTSSSPSDVGLREGFSP</sequence>
<gene>
    <name evidence="1" type="ORF">L210DRAFT_986049</name>
</gene>
<organism evidence="1 2">
    <name type="scientific">Boletus edulis BED1</name>
    <dbReference type="NCBI Taxonomy" id="1328754"/>
    <lineage>
        <taxon>Eukaryota</taxon>
        <taxon>Fungi</taxon>
        <taxon>Dikarya</taxon>
        <taxon>Basidiomycota</taxon>
        <taxon>Agaricomycotina</taxon>
        <taxon>Agaricomycetes</taxon>
        <taxon>Agaricomycetidae</taxon>
        <taxon>Boletales</taxon>
        <taxon>Boletineae</taxon>
        <taxon>Boletaceae</taxon>
        <taxon>Boletoideae</taxon>
        <taxon>Boletus</taxon>
    </lineage>
</organism>
<accession>A0AAD4G7K9</accession>